<dbReference type="PATRIC" id="fig|1308866.3.peg.1488"/>
<dbReference type="STRING" id="1308866.J416_07362"/>
<dbReference type="OrthoDB" id="9801395at2"/>
<dbReference type="FunFam" id="3.50.80.10:FF:000001">
    <property type="entry name" value="D-aminoacyl-tRNA deacylase"/>
    <property type="match status" value="1"/>
</dbReference>
<dbReference type="EC" id="3.1.1.-" evidence="2"/>
<accession>N4W9Y8</accession>
<dbReference type="eggNOG" id="COG1490">
    <property type="taxonomic scope" value="Bacteria"/>
</dbReference>
<dbReference type="Proteomes" id="UP000012283">
    <property type="component" value="Unassembled WGS sequence"/>
</dbReference>
<dbReference type="GO" id="GO:0043908">
    <property type="term" value="F:Ser(Gly)-tRNA(Ala) hydrolase activity"/>
    <property type="evidence" value="ECO:0007669"/>
    <property type="project" value="UniProtKB-UniRule"/>
</dbReference>
<comment type="subcellular location">
    <subcellularLocation>
        <location evidence="2">Cytoplasm</location>
    </subcellularLocation>
</comment>
<proteinExistence type="inferred from homology"/>
<dbReference type="RefSeq" id="WP_003467411.1">
    <property type="nucleotide sequence ID" value="NZ_APML01000023.1"/>
</dbReference>
<keyword evidence="4" id="KW-1185">Reference proteome</keyword>
<feature type="short sequence motif" description="Gly-cisPro motif, important for rejection of L-amino acids" evidence="2">
    <location>
        <begin position="137"/>
        <end position="138"/>
    </location>
</feature>
<dbReference type="CDD" id="cd00563">
    <property type="entry name" value="Dtyr_deacylase"/>
    <property type="match status" value="1"/>
</dbReference>
<dbReference type="PANTHER" id="PTHR10472:SF5">
    <property type="entry name" value="D-AMINOACYL-TRNA DEACYLASE 1"/>
    <property type="match status" value="1"/>
</dbReference>
<dbReference type="GO" id="GO:0106026">
    <property type="term" value="F:Gly-tRNA(Ala) deacylase activity"/>
    <property type="evidence" value="ECO:0007669"/>
    <property type="project" value="UniProtKB-UniRule"/>
</dbReference>
<protein>
    <recommendedName>
        <fullName evidence="2">D-aminoacyl-tRNA deacylase</fullName>
        <shortName evidence="2">DTD</shortName>
        <ecNumber evidence="2">3.1.1.96</ecNumber>
    </recommendedName>
    <alternativeName>
        <fullName evidence="2">Gly-tRNA(Ala) deacylase</fullName>
        <ecNumber evidence="2">3.1.1.-</ecNumber>
    </alternativeName>
</protein>
<keyword evidence="2" id="KW-0378">Hydrolase</keyword>
<dbReference type="GO" id="GO:0000049">
    <property type="term" value="F:tRNA binding"/>
    <property type="evidence" value="ECO:0007669"/>
    <property type="project" value="UniProtKB-UniRule"/>
</dbReference>
<dbReference type="SUPFAM" id="SSF69500">
    <property type="entry name" value="DTD-like"/>
    <property type="match status" value="1"/>
</dbReference>
<dbReference type="AlphaFoldDB" id="N4W9Y8"/>
<reference evidence="3 4" key="1">
    <citation type="submission" date="2013-03" db="EMBL/GenBank/DDBJ databases">
        <title>Draft genome sequence of Gracibacillus halophilus YIM-C55.5, a moderately halophilic and thermophilic organism from the Xiaochaidamu salt lake.</title>
        <authorList>
            <person name="Sugumar T."/>
            <person name="Polireddy D.R."/>
            <person name="Antony A."/>
            <person name="Madhava Y.R."/>
            <person name="Sivakumar N."/>
        </authorList>
    </citation>
    <scope>NUCLEOTIDE SEQUENCE [LARGE SCALE GENOMIC DNA]</scope>
    <source>
        <strain evidence="3 4">YIM-C55.5</strain>
    </source>
</reference>
<comment type="catalytic activity">
    <reaction evidence="2">
        <text>a D-aminoacyl-tRNA + H2O = a tRNA + a D-alpha-amino acid + H(+)</text>
        <dbReference type="Rhea" id="RHEA:13953"/>
        <dbReference type="Rhea" id="RHEA-COMP:10123"/>
        <dbReference type="Rhea" id="RHEA-COMP:10124"/>
        <dbReference type="ChEBI" id="CHEBI:15377"/>
        <dbReference type="ChEBI" id="CHEBI:15378"/>
        <dbReference type="ChEBI" id="CHEBI:59871"/>
        <dbReference type="ChEBI" id="CHEBI:78442"/>
        <dbReference type="ChEBI" id="CHEBI:79333"/>
        <dbReference type="EC" id="3.1.1.96"/>
    </reaction>
</comment>
<comment type="similarity">
    <text evidence="1 2">Belongs to the DTD family.</text>
</comment>
<evidence type="ECO:0000256" key="1">
    <source>
        <dbReference type="ARBA" id="ARBA00009673"/>
    </source>
</evidence>
<dbReference type="Gene3D" id="3.50.80.10">
    <property type="entry name" value="D-tyrosyl-tRNA(Tyr) deacylase"/>
    <property type="match status" value="1"/>
</dbReference>
<dbReference type="Pfam" id="PF02580">
    <property type="entry name" value="Tyr_Deacylase"/>
    <property type="match status" value="1"/>
</dbReference>
<keyword evidence="2" id="KW-0963">Cytoplasm</keyword>
<dbReference type="InterPro" id="IPR003732">
    <property type="entry name" value="Daa-tRNA_deacyls_DTD"/>
</dbReference>
<dbReference type="PANTHER" id="PTHR10472">
    <property type="entry name" value="D-TYROSYL-TRNA TYR DEACYLASE"/>
    <property type="match status" value="1"/>
</dbReference>
<dbReference type="NCBIfam" id="TIGR00256">
    <property type="entry name" value="D-aminoacyl-tRNA deacylase"/>
    <property type="match status" value="1"/>
</dbReference>
<comment type="subunit">
    <text evidence="2">Homodimer.</text>
</comment>
<evidence type="ECO:0000256" key="2">
    <source>
        <dbReference type="HAMAP-Rule" id="MF_00518"/>
    </source>
</evidence>
<comment type="caution">
    <text evidence="3">The sequence shown here is derived from an EMBL/GenBank/DDBJ whole genome shotgun (WGS) entry which is preliminary data.</text>
</comment>
<comment type="function">
    <text evidence="2">An aminoacyl-tRNA editing enzyme that deacylates mischarged D-aminoacyl-tRNAs. Also deacylates mischarged glycyl-tRNA(Ala), protecting cells against glycine mischarging by AlaRS. Acts via tRNA-based rather than protein-based catalysis; rejects L-amino acids rather than detecting D-amino acids in the active site. By recycling D-aminoacyl-tRNA to D-amino acids and free tRNA molecules, this enzyme counteracts the toxicity associated with the formation of D-aminoacyl-tRNA entities in vivo and helps enforce protein L-homochirality.</text>
</comment>
<evidence type="ECO:0000313" key="4">
    <source>
        <dbReference type="Proteomes" id="UP000012283"/>
    </source>
</evidence>
<dbReference type="EMBL" id="APML01000023">
    <property type="protein sequence ID" value="ENH97088.1"/>
    <property type="molecule type" value="Genomic_DNA"/>
</dbReference>
<dbReference type="GO" id="GO:0051500">
    <property type="term" value="F:D-tyrosyl-tRNA(Tyr) deacylase activity"/>
    <property type="evidence" value="ECO:0007669"/>
    <property type="project" value="TreeGrafter"/>
</dbReference>
<sequence>MKVVLQRTNQANVVVNEQTVGDIQQGYVAFVGITHDDREEDIDFLVNKIVNLRLFEDDQGKMNVSLKDIGGSVLSISQFTLYGDYRKGRRPNFMQAAKPEQAHGLYEQFNEKLKNEGVTVETGSFGEMMNVSLTNVGPVTMILDSQDR</sequence>
<organism evidence="3 4">
    <name type="scientific">Gracilibacillus halophilus YIM-C55.5</name>
    <dbReference type="NCBI Taxonomy" id="1308866"/>
    <lineage>
        <taxon>Bacteria</taxon>
        <taxon>Bacillati</taxon>
        <taxon>Bacillota</taxon>
        <taxon>Bacilli</taxon>
        <taxon>Bacillales</taxon>
        <taxon>Bacillaceae</taxon>
        <taxon>Gracilibacillus</taxon>
    </lineage>
</organism>
<gene>
    <name evidence="2" type="primary">dtd</name>
    <name evidence="3" type="ORF">J416_07362</name>
</gene>
<dbReference type="GO" id="GO:0005737">
    <property type="term" value="C:cytoplasm"/>
    <property type="evidence" value="ECO:0007669"/>
    <property type="project" value="UniProtKB-SubCell"/>
</dbReference>
<dbReference type="GO" id="GO:0019478">
    <property type="term" value="P:D-amino acid catabolic process"/>
    <property type="evidence" value="ECO:0007669"/>
    <property type="project" value="UniProtKB-UniRule"/>
</dbReference>
<comment type="catalytic activity">
    <reaction evidence="2">
        <text>glycyl-tRNA(Ala) + H2O = tRNA(Ala) + glycine + H(+)</text>
        <dbReference type="Rhea" id="RHEA:53744"/>
        <dbReference type="Rhea" id="RHEA-COMP:9657"/>
        <dbReference type="Rhea" id="RHEA-COMP:13640"/>
        <dbReference type="ChEBI" id="CHEBI:15377"/>
        <dbReference type="ChEBI" id="CHEBI:15378"/>
        <dbReference type="ChEBI" id="CHEBI:57305"/>
        <dbReference type="ChEBI" id="CHEBI:78442"/>
        <dbReference type="ChEBI" id="CHEBI:78522"/>
    </reaction>
</comment>
<dbReference type="EC" id="3.1.1.96" evidence="2"/>
<dbReference type="HAMAP" id="MF_00518">
    <property type="entry name" value="Deacylase_Dtd"/>
    <property type="match status" value="1"/>
</dbReference>
<name>N4W9Y8_9BACI</name>
<keyword evidence="2" id="KW-0820">tRNA-binding</keyword>
<evidence type="ECO:0000313" key="3">
    <source>
        <dbReference type="EMBL" id="ENH97088.1"/>
    </source>
</evidence>
<comment type="domain">
    <text evidence="2">A Gly-cisPro motif from one monomer fits into the active site of the other monomer to allow specific chiral rejection of L-amino acids.</text>
</comment>
<dbReference type="InterPro" id="IPR023509">
    <property type="entry name" value="DTD-like_sf"/>
</dbReference>
<keyword evidence="2" id="KW-0694">RNA-binding</keyword>